<dbReference type="Pfam" id="PF09551">
    <property type="entry name" value="Spore_II_R"/>
    <property type="match status" value="1"/>
</dbReference>
<dbReference type="Proteomes" id="UP000647491">
    <property type="component" value="Unassembled WGS sequence"/>
</dbReference>
<name>A0ABR7NPT0_9FIRM</name>
<evidence type="ECO:0000256" key="1">
    <source>
        <dbReference type="SAM" id="MobiDB-lite"/>
    </source>
</evidence>
<reference evidence="2 3" key="1">
    <citation type="submission" date="2020-08" db="EMBL/GenBank/DDBJ databases">
        <title>Genome public.</title>
        <authorList>
            <person name="Liu C."/>
            <person name="Sun Q."/>
        </authorList>
    </citation>
    <scope>NUCLEOTIDE SEQUENCE [LARGE SCALE GENOMIC DNA]</scope>
    <source>
        <strain evidence="2 3">BX10</strain>
    </source>
</reference>
<dbReference type="EMBL" id="JACRTJ010000005">
    <property type="protein sequence ID" value="MBC8597924.1"/>
    <property type="molecule type" value="Genomic_DNA"/>
</dbReference>
<dbReference type="RefSeq" id="WP_262426739.1">
    <property type="nucleotide sequence ID" value="NZ_JACRTJ010000005.1"/>
</dbReference>
<keyword evidence="3" id="KW-1185">Reference proteome</keyword>
<evidence type="ECO:0000313" key="2">
    <source>
        <dbReference type="EMBL" id="MBC8597924.1"/>
    </source>
</evidence>
<proteinExistence type="predicted"/>
<comment type="caution">
    <text evidence="2">The sequence shown here is derived from an EMBL/GenBank/DDBJ whole genome shotgun (WGS) entry which is preliminary data.</text>
</comment>
<sequence length="254" mass="28298">MKKKWYICLSMTLALMVFLTAMNGLRRKEEALASRIAPKVLRFHVLANSDSPKDQALKLEVKDLLLDTIRQGLGSETAQGPEQDAGNPQPEESGTEAGDSLTKDQTASYILEHKAFLEETAEAYMKSRGFSYGADIRLEQCLFPEKTYGDMTFPAGTYDAVRVLLGEGKGKNFWCVLYPSLCYVDSTHAVVPEDSRDQLKALLPEDDFSALMRARHPSALRLPGHEKTGQKASEDALPRVTVRFKLAEILGRRN</sequence>
<dbReference type="InterPro" id="IPR014202">
    <property type="entry name" value="Spore_II_R"/>
</dbReference>
<organism evidence="2 3">
    <name type="scientific">Enterocloster hominis</name>
    <name type="common">ex Liu et al. 2021</name>
    <dbReference type="NCBI Taxonomy" id="2763663"/>
    <lineage>
        <taxon>Bacteria</taxon>
        <taxon>Bacillati</taxon>
        <taxon>Bacillota</taxon>
        <taxon>Clostridia</taxon>
        <taxon>Lachnospirales</taxon>
        <taxon>Lachnospiraceae</taxon>
        <taxon>Enterocloster</taxon>
    </lineage>
</organism>
<gene>
    <name evidence="2" type="ORF">H8708_01570</name>
</gene>
<evidence type="ECO:0000313" key="3">
    <source>
        <dbReference type="Proteomes" id="UP000647491"/>
    </source>
</evidence>
<feature type="region of interest" description="Disordered" evidence="1">
    <location>
        <begin position="75"/>
        <end position="101"/>
    </location>
</feature>
<accession>A0ABR7NPT0</accession>
<protein>
    <submittedName>
        <fullName evidence="2">Stage II sporulation protein R</fullName>
    </submittedName>
</protein>